<dbReference type="SUPFAM" id="SSF103025">
    <property type="entry name" value="Folate-binding domain"/>
    <property type="match status" value="1"/>
</dbReference>
<dbReference type="Gene3D" id="3.30.1360.120">
    <property type="entry name" value="Probable tRNA modification gtpase trme, domain 1"/>
    <property type="match status" value="1"/>
</dbReference>
<evidence type="ECO:0000313" key="3">
    <source>
        <dbReference type="Proteomes" id="UP000288805"/>
    </source>
</evidence>
<dbReference type="PANTHER" id="PTHR42714">
    <property type="entry name" value="TRNA MODIFICATION GTPASE GTPBP3"/>
    <property type="match status" value="1"/>
</dbReference>
<dbReference type="Pfam" id="PF10396">
    <property type="entry name" value="TrmE_N"/>
    <property type="match status" value="1"/>
</dbReference>
<dbReference type="CDD" id="cd14858">
    <property type="entry name" value="TrmE_N"/>
    <property type="match status" value="1"/>
</dbReference>
<dbReference type="Proteomes" id="UP000288805">
    <property type="component" value="Unassembled WGS sequence"/>
</dbReference>
<reference evidence="2 3" key="1">
    <citation type="journal article" date="2018" name="PLoS Genet.">
        <title>Population sequencing reveals clonal diversity and ancestral inbreeding in the grapevine cultivar Chardonnay.</title>
        <authorList>
            <person name="Roach M.J."/>
            <person name="Johnson D.L."/>
            <person name="Bohlmann J."/>
            <person name="van Vuuren H.J."/>
            <person name="Jones S.J."/>
            <person name="Pretorius I.S."/>
            <person name="Schmidt S.A."/>
            <person name="Borneman A.R."/>
        </authorList>
    </citation>
    <scope>NUCLEOTIDE SEQUENCE [LARGE SCALE GENOMIC DNA]</scope>
    <source>
        <strain evidence="3">cv. Chardonnay</strain>
        <tissue evidence="2">Leaf</tissue>
    </source>
</reference>
<dbReference type="InterPro" id="IPR018948">
    <property type="entry name" value="GTP-bd_TrmE_N"/>
</dbReference>
<dbReference type="EMBL" id="QGNW01000688">
    <property type="protein sequence ID" value="RVW65350.1"/>
    <property type="molecule type" value="Genomic_DNA"/>
</dbReference>
<dbReference type="InterPro" id="IPR027266">
    <property type="entry name" value="TrmE/GcvT-like"/>
</dbReference>
<dbReference type="AlphaFoldDB" id="A0A438FZG6"/>
<organism evidence="2 3">
    <name type="scientific">Vitis vinifera</name>
    <name type="common">Grape</name>
    <dbReference type="NCBI Taxonomy" id="29760"/>
    <lineage>
        <taxon>Eukaryota</taxon>
        <taxon>Viridiplantae</taxon>
        <taxon>Streptophyta</taxon>
        <taxon>Embryophyta</taxon>
        <taxon>Tracheophyta</taxon>
        <taxon>Spermatophyta</taxon>
        <taxon>Magnoliopsida</taxon>
        <taxon>eudicotyledons</taxon>
        <taxon>Gunneridae</taxon>
        <taxon>Pentapetalae</taxon>
        <taxon>rosids</taxon>
        <taxon>Vitales</taxon>
        <taxon>Vitaceae</taxon>
        <taxon>Viteae</taxon>
        <taxon>Vitis</taxon>
    </lineage>
</organism>
<dbReference type="PANTHER" id="PTHR42714:SF2">
    <property type="entry name" value="TRNA MODIFICATION GTPASE GTPBP3, MITOCHONDRIAL"/>
    <property type="match status" value="1"/>
</dbReference>
<evidence type="ECO:0000313" key="2">
    <source>
        <dbReference type="EMBL" id="RVW65350.1"/>
    </source>
</evidence>
<evidence type="ECO:0000259" key="1">
    <source>
        <dbReference type="Pfam" id="PF10396"/>
    </source>
</evidence>
<proteinExistence type="predicted"/>
<feature type="domain" description="GTP-binding protein TrmE N-terminal" evidence="1">
    <location>
        <begin position="15"/>
        <end position="119"/>
    </location>
</feature>
<comment type="caution">
    <text evidence="2">The sequence shown here is derived from an EMBL/GenBank/DDBJ whole genome shotgun (WGS) entry which is preliminary data.</text>
</comment>
<name>A0A438FZG6_VITVI</name>
<accession>A0A438FZG6</accession>
<protein>
    <submittedName>
        <fullName evidence="2">tRNA modification GTPase MnmE</fullName>
    </submittedName>
</protein>
<sequence>MVNTTLVLKKDERLGAVGIVRLSGPEAVTIVARVFRPARRNKGKTLGSGSWRPTSHVVEYGVVLDHHGNVVDEVLAIPMLAPRSYTREDVVELQCHGSEVCLRRVLRACLESGARLAEPESSMDRWKVEFWKEAETSPAG</sequence>
<gene>
    <name evidence="2" type="primary">mnmE_3</name>
    <name evidence="2" type="ORF">CK203_022061</name>
</gene>